<feature type="domain" description="Nuclear receptor" evidence="14">
    <location>
        <begin position="111"/>
        <end position="186"/>
    </location>
</feature>
<reference evidence="16 17" key="1">
    <citation type="journal article" date="2016" name="Nat. Commun.">
        <title>Extremotolerant tardigrade genome and improved radiotolerance of human cultured cells by tardigrade-unique protein.</title>
        <authorList>
            <person name="Hashimoto T."/>
            <person name="Horikawa D.D."/>
            <person name="Saito Y."/>
            <person name="Kuwahara H."/>
            <person name="Kozuka-Hata H."/>
            <person name="Shin-I T."/>
            <person name="Minakuchi Y."/>
            <person name="Ohishi K."/>
            <person name="Motoyama A."/>
            <person name="Aizu T."/>
            <person name="Enomoto A."/>
            <person name="Kondo K."/>
            <person name="Tanaka S."/>
            <person name="Hara Y."/>
            <person name="Koshikawa S."/>
            <person name="Sagara H."/>
            <person name="Miura T."/>
            <person name="Yokobori S."/>
            <person name="Miyagawa K."/>
            <person name="Suzuki Y."/>
            <person name="Kubo T."/>
            <person name="Oyama M."/>
            <person name="Kohara Y."/>
            <person name="Fujiyama A."/>
            <person name="Arakawa K."/>
            <person name="Katayama T."/>
            <person name="Toyoda A."/>
            <person name="Kunieda T."/>
        </authorList>
    </citation>
    <scope>NUCLEOTIDE SEQUENCE [LARGE SCALE GENOMIC DNA]</scope>
    <source>
        <strain evidence="16 17">YOKOZUNA-1</strain>
    </source>
</reference>
<dbReference type="GO" id="GO:0000978">
    <property type="term" value="F:RNA polymerase II cis-regulatory region sequence-specific DNA binding"/>
    <property type="evidence" value="ECO:0007669"/>
    <property type="project" value="TreeGrafter"/>
</dbReference>
<dbReference type="SUPFAM" id="SSF48508">
    <property type="entry name" value="Nuclear receptor ligand-binding domain"/>
    <property type="match status" value="1"/>
</dbReference>
<evidence type="ECO:0000256" key="1">
    <source>
        <dbReference type="ARBA" id="ARBA00004123"/>
    </source>
</evidence>
<dbReference type="InterPro" id="IPR035500">
    <property type="entry name" value="NHR-like_dom_sf"/>
</dbReference>
<keyword evidence="3 12" id="KW-0479">Metal-binding</keyword>
<evidence type="ECO:0000259" key="14">
    <source>
        <dbReference type="PROSITE" id="PS51030"/>
    </source>
</evidence>
<feature type="binding site" evidence="11">
    <location>
        <position position="558"/>
    </location>
    <ligand>
        <name>a phospholipid derivative</name>
        <dbReference type="ChEBI" id="CHEBI:16247"/>
    </ligand>
</feature>
<accession>A0A1D1W2D1</accession>
<evidence type="ECO:0000256" key="4">
    <source>
        <dbReference type="ARBA" id="ARBA00022771"/>
    </source>
</evidence>
<feature type="binding site" evidence="11">
    <location>
        <position position="562"/>
    </location>
    <ligand>
        <name>a phospholipid derivative</name>
        <dbReference type="ChEBI" id="CHEBI:16247"/>
    </ligand>
</feature>
<dbReference type="InterPro" id="IPR001723">
    <property type="entry name" value="Nuclear_hrmn_rcpt"/>
</dbReference>
<evidence type="ECO:0000256" key="11">
    <source>
        <dbReference type="PIRSR" id="PIRSR002530-1"/>
    </source>
</evidence>
<feature type="region of interest" description="Disordered" evidence="13">
    <location>
        <begin position="320"/>
        <end position="347"/>
    </location>
</feature>
<evidence type="ECO:0008006" key="18">
    <source>
        <dbReference type="Google" id="ProtNLM"/>
    </source>
</evidence>
<comment type="caution">
    <text evidence="16">The sequence shown here is derived from an EMBL/GenBank/DDBJ whole genome shotgun (WGS) entry which is preliminary data.</text>
</comment>
<dbReference type="AlphaFoldDB" id="A0A1D1W2D1"/>
<feature type="region of interest" description="Disordered" evidence="13">
    <location>
        <begin position="68"/>
        <end position="105"/>
    </location>
</feature>
<comment type="similarity">
    <text evidence="2">Belongs to the nuclear hormone receptor family. NR5 subfamily.</text>
</comment>
<evidence type="ECO:0000256" key="12">
    <source>
        <dbReference type="RuleBase" id="RU004334"/>
    </source>
</evidence>
<evidence type="ECO:0000313" key="16">
    <source>
        <dbReference type="EMBL" id="GAV07700.1"/>
    </source>
</evidence>
<dbReference type="SMART" id="SM00399">
    <property type="entry name" value="ZnF_C4"/>
    <property type="match status" value="1"/>
</dbReference>
<dbReference type="InterPro" id="IPR016355">
    <property type="entry name" value="NR5-like"/>
</dbReference>
<dbReference type="FunFam" id="1.10.565.10:FF:000011">
    <property type="entry name" value="Nuclear receptor subfamily 5, group A, member 2"/>
    <property type="match status" value="1"/>
</dbReference>
<keyword evidence="5 12" id="KW-0862">Zinc</keyword>
<evidence type="ECO:0000256" key="8">
    <source>
        <dbReference type="ARBA" id="ARBA00023163"/>
    </source>
</evidence>
<dbReference type="SUPFAM" id="SSF57716">
    <property type="entry name" value="Glucocorticoid receptor-like (DNA-binding domain)"/>
    <property type="match status" value="1"/>
</dbReference>
<dbReference type="GO" id="GO:0009755">
    <property type="term" value="P:hormone-mediated signaling pathway"/>
    <property type="evidence" value="ECO:0007669"/>
    <property type="project" value="TreeGrafter"/>
</dbReference>
<sequence>MMNDAYYSYPPASGPVGGALSLGGSLLTSLNGHSGVPSPGKSAVFHHPVNNVNVNSIHALMGQLGLPAAAAHDQSQQSGGSGSLTPGELSDGSGASAAGTDPPDSKVEIDDEICPVCGDKVSGYHYGLLTCESCKGFFKRTVQNKKVYTCVGERTCQIDKSQRKRCPFCRFQKCLEVGMKLEAVRADRMRGGRNKFGPMYKRDRARKLQQIRARHHVHPHYGHHSRGAAPSSLESISSSLMSGGGPCDSMGFEQAFVKAEMIQIPHLSSTNSPESMQHHASSLGESLLNGPSRTAWSLPYPDFNHSDLSLNGLGRSNLPSNRSLANFHPPSDSINHSDGEQQQQQQFAVPGNAGELLTSLVDDRLWQENLYTLLHNETYNQCEVDLFELLSKTLDQCLFSQVEWARNTFYCKDLKVDDQMTLLHHSWSQMLVLEFVYHRLRNGLADETTLPNGQTFNLVDLALLGLASNMELLHNLTAAFRELKLDRIDYACMKLMLLLSLGAHGLNERSHVQNGQDRVRGLLLEHCLSAYPQTPERYTQLLNLLPEIRLMANQGEEYLYYKHLTGSASTTTLLMELLLARRKY</sequence>
<dbReference type="InterPro" id="IPR000536">
    <property type="entry name" value="Nucl_hrmn_rcpt_lig-bd"/>
</dbReference>
<protein>
    <recommendedName>
        <fullName evidence="18">Nuclear hormone receptor FTZ-F1</fullName>
    </recommendedName>
</protein>
<dbReference type="Gene3D" id="3.30.50.10">
    <property type="entry name" value="Erythroid Transcription Factor GATA-1, subunit A"/>
    <property type="match status" value="1"/>
</dbReference>
<evidence type="ECO:0000256" key="13">
    <source>
        <dbReference type="SAM" id="MobiDB-lite"/>
    </source>
</evidence>
<keyword evidence="8 12" id="KW-0804">Transcription</keyword>
<evidence type="ECO:0000256" key="6">
    <source>
        <dbReference type="ARBA" id="ARBA00023015"/>
    </source>
</evidence>
<dbReference type="STRING" id="947166.A0A1D1W2D1"/>
<feature type="compositionally biased region" description="Low complexity" evidence="13">
    <location>
        <begin position="231"/>
        <end position="240"/>
    </location>
</feature>
<dbReference type="PROSITE" id="PS51843">
    <property type="entry name" value="NR_LBD"/>
    <property type="match status" value="1"/>
</dbReference>
<gene>
    <name evidence="16" type="primary">RvY_17509-1</name>
    <name evidence="16" type="synonym">RvY_17509.1</name>
    <name evidence="16" type="ORF">RvY_17509</name>
</gene>
<dbReference type="EMBL" id="BDGG01000015">
    <property type="protein sequence ID" value="GAV07700.1"/>
    <property type="molecule type" value="Genomic_DNA"/>
</dbReference>
<evidence type="ECO:0000313" key="17">
    <source>
        <dbReference type="Proteomes" id="UP000186922"/>
    </source>
</evidence>
<dbReference type="PRINTS" id="PR00047">
    <property type="entry name" value="STROIDFINGER"/>
</dbReference>
<dbReference type="PIRSF" id="PIRSF002530">
    <property type="entry name" value="Nuc_orph_FTZ-F1"/>
    <property type="match status" value="1"/>
</dbReference>
<evidence type="ECO:0000259" key="15">
    <source>
        <dbReference type="PROSITE" id="PS51843"/>
    </source>
</evidence>
<dbReference type="GO" id="GO:0090575">
    <property type="term" value="C:RNA polymerase II transcription regulator complex"/>
    <property type="evidence" value="ECO:0007669"/>
    <property type="project" value="TreeGrafter"/>
</dbReference>
<keyword evidence="10 12" id="KW-0539">Nucleus</keyword>
<comment type="subcellular location">
    <subcellularLocation>
        <location evidence="1 12">Nucleus</location>
    </subcellularLocation>
</comment>
<dbReference type="PROSITE" id="PS00031">
    <property type="entry name" value="NUCLEAR_REC_DBD_1"/>
    <property type="match status" value="1"/>
</dbReference>
<proteinExistence type="inferred from homology"/>
<feature type="region of interest" description="Disordered" evidence="13">
    <location>
        <begin position="217"/>
        <end position="240"/>
    </location>
</feature>
<keyword evidence="17" id="KW-1185">Reference proteome</keyword>
<feature type="compositionally biased region" description="Polar residues" evidence="13">
    <location>
        <begin position="332"/>
        <end position="347"/>
    </location>
</feature>
<feature type="compositionally biased region" description="Basic residues" evidence="13">
    <location>
        <begin position="217"/>
        <end position="226"/>
    </location>
</feature>
<dbReference type="GO" id="GO:0008270">
    <property type="term" value="F:zinc ion binding"/>
    <property type="evidence" value="ECO:0007669"/>
    <property type="project" value="UniProtKB-KW"/>
</dbReference>
<name>A0A1D1W2D1_RAMVA</name>
<dbReference type="Pfam" id="PF00104">
    <property type="entry name" value="Hormone_recep"/>
    <property type="match status" value="1"/>
</dbReference>
<dbReference type="InterPro" id="IPR013088">
    <property type="entry name" value="Znf_NHR/GATA"/>
</dbReference>
<dbReference type="PANTHER" id="PTHR24086:SF15">
    <property type="entry name" value="NUCLEAR HORMONE RECEPTOR FTZ-F1"/>
    <property type="match status" value="1"/>
</dbReference>
<evidence type="ECO:0000256" key="10">
    <source>
        <dbReference type="ARBA" id="ARBA00023242"/>
    </source>
</evidence>
<dbReference type="Gene3D" id="1.10.565.10">
    <property type="entry name" value="Retinoid X Receptor"/>
    <property type="match status" value="1"/>
</dbReference>
<dbReference type="SMART" id="SM00430">
    <property type="entry name" value="HOLI"/>
    <property type="match status" value="1"/>
</dbReference>
<dbReference type="GO" id="GO:0009888">
    <property type="term" value="P:tissue development"/>
    <property type="evidence" value="ECO:0007669"/>
    <property type="project" value="TreeGrafter"/>
</dbReference>
<dbReference type="FunFam" id="3.30.50.10:FF:000006">
    <property type="entry name" value="Nuclear receptor subfamily 5 group A member"/>
    <property type="match status" value="1"/>
</dbReference>
<keyword evidence="9 12" id="KW-0675">Receptor</keyword>
<keyword evidence="6 12" id="KW-0805">Transcription regulation</keyword>
<evidence type="ECO:0000256" key="9">
    <source>
        <dbReference type="ARBA" id="ARBA00023170"/>
    </source>
</evidence>
<dbReference type="PANTHER" id="PTHR24086">
    <property type="entry name" value="NUCLEAR RECEPTOR SUBFAMILY 5 GROUP A"/>
    <property type="match status" value="1"/>
</dbReference>
<keyword evidence="4 12" id="KW-0863">Zinc-finger</keyword>
<organism evidence="16 17">
    <name type="scientific">Ramazzottius varieornatus</name>
    <name type="common">Water bear</name>
    <name type="synonym">Tardigrade</name>
    <dbReference type="NCBI Taxonomy" id="947166"/>
    <lineage>
        <taxon>Eukaryota</taxon>
        <taxon>Metazoa</taxon>
        <taxon>Ecdysozoa</taxon>
        <taxon>Tardigrada</taxon>
        <taxon>Eutardigrada</taxon>
        <taxon>Parachela</taxon>
        <taxon>Hypsibioidea</taxon>
        <taxon>Ramazzottiidae</taxon>
        <taxon>Ramazzottius</taxon>
    </lineage>
</organism>
<dbReference type="CDD" id="cd07167">
    <property type="entry name" value="NR_DBD_Lrh-1_like"/>
    <property type="match status" value="1"/>
</dbReference>
<evidence type="ECO:0000256" key="2">
    <source>
        <dbReference type="ARBA" id="ARBA00007536"/>
    </source>
</evidence>
<dbReference type="Proteomes" id="UP000186922">
    <property type="component" value="Unassembled WGS sequence"/>
</dbReference>
<dbReference type="PRINTS" id="PR00398">
    <property type="entry name" value="STRDHORMONER"/>
</dbReference>
<keyword evidence="7 12" id="KW-0238">DNA-binding</keyword>
<evidence type="ECO:0000256" key="3">
    <source>
        <dbReference type="ARBA" id="ARBA00022723"/>
    </source>
</evidence>
<evidence type="ECO:0000256" key="5">
    <source>
        <dbReference type="ARBA" id="ARBA00022833"/>
    </source>
</evidence>
<dbReference type="Pfam" id="PF00105">
    <property type="entry name" value="zf-C4"/>
    <property type="match status" value="1"/>
</dbReference>
<feature type="domain" description="NR LBD" evidence="15">
    <location>
        <begin position="352"/>
        <end position="581"/>
    </location>
</feature>
<dbReference type="InterPro" id="IPR001628">
    <property type="entry name" value="Znf_hrmn_rcpt"/>
</dbReference>
<dbReference type="OrthoDB" id="5771769at2759"/>
<dbReference type="GO" id="GO:0004879">
    <property type="term" value="F:nuclear receptor activity"/>
    <property type="evidence" value="ECO:0007669"/>
    <property type="project" value="InterPro"/>
</dbReference>
<evidence type="ECO:0000256" key="7">
    <source>
        <dbReference type="ARBA" id="ARBA00023125"/>
    </source>
</evidence>
<dbReference type="PROSITE" id="PS51030">
    <property type="entry name" value="NUCLEAR_REC_DBD_2"/>
    <property type="match status" value="1"/>
</dbReference>